<dbReference type="EMBL" id="JADIND010000195">
    <property type="protein sequence ID" value="MBO8431444.1"/>
    <property type="molecule type" value="Genomic_DNA"/>
</dbReference>
<dbReference type="InterPro" id="IPR050750">
    <property type="entry name" value="C5-MTase"/>
</dbReference>
<comment type="caution">
    <text evidence="8">The sequence shown here is derived from an EMBL/GenBank/DDBJ whole genome shotgun (WGS) entry which is preliminary data.</text>
</comment>
<evidence type="ECO:0000256" key="1">
    <source>
        <dbReference type="ARBA" id="ARBA00022603"/>
    </source>
</evidence>
<keyword evidence="1 5" id="KW-0489">Methyltransferase</keyword>
<proteinExistence type="inferred from homology"/>
<evidence type="ECO:0000256" key="6">
    <source>
        <dbReference type="RuleBase" id="RU000416"/>
    </source>
</evidence>
<keyword evidence="4" id="KW-0680">Restriction system</keyword>
<dbReference type="PROSITE" id="PS00094">
    <property type="entry name" value="C5_MTASE_1"/>
    <property type="match status" value="1"/>
</dbReference>
<organism evidence="8 9">
    <name type="scientific">Candidatus Scatousia excrementipullorum</name>
    <dbReference type="NCBI Taxonomy" id="2840936"/>
    <lineage>
        <taxon>Bacteria</taxon>
        <taxon>Candidatus Scatousia</taxon>
    </lineage>
</organism>
<dbReference type="NCBIfam" id="TIGR00675">
    <property type="entry name" value="dcm"/>
    <property type="match status" value="1"/>
</dbReference>
<dbReference type="InterPro" id="IPR029063">
    <property type="entry name" value="SAM-dependent_MTases_sf"/>
</dbReference>
<evidence type="ECO:0000256" key="5">
    <source>
        <dbReference type="PROSITE-ProRule" id="PRU01016"/>
    </source>
</evidence>
<sequence length="326" mass="36768">MESSDLEKKCIKFVDFCAGIGGGRLGMLEAGLSSAGFSEIDMKASDTYRLFYGDSECNYGDLMEINPDNLPDFDVLIAGFPCQTFSIVGKREGFEDYRGQVIYGLCKILKKKKVPYFILENVKGLVNHDKGRTFKKIINELSALGYCVKSTVLDSSDFGVPQMRERVYIVGYLKDNLKEDFNFPAAVPMKSLKNYLIDESDACLDVNDKTFQKYLNNKYNKGKFDINEILKQDYLVLDTRQSDLRLYKDKCPTLRTGRHGILYVKDGKLKKLSGFEALLLQGFPLELARKAKMAKIANNRLLSQAGNAMTVNVIQAIAKKLMECCK</sequence>
<keyword evidence="2 5" id="KW-0808">Transferase</keyword>
<keyword evidence="3 5" id="KW-0949">S-adenosyl-L-methionine</keyword>
<dbReference type="GO" id="GO:0009307">
    <property type="term" value="P:DNA restriction-modification system"/>
    <property type="evidence" value="ECO:0007669"/>
    <property type="project" value="UniProtKB-KW"/>
</dbReference>
<name>A0A9D9DUD0_9BACT</name>
<dbReference type="Proteomes" id="UP000823632">
    <property type="component" value="Unassembled WGS sequence"/>
</dbReference>
<feature type="active site" evidence="5">
    <location>
        <position position="82"/>
    </location>
</feature>
<dbReference type="PANTHER" id="PTHR46098:SF1">
    <property type="entry name" value="TRNA (CYTOSINE(38)-C(5))-METHYLTRANSFERASE"/>
    <property type="match status" value="1"/>
</dbReference>
<dbReference type="PANTHER" id="PTHR46098">
    <property type="entry name" value="TRNA (CYTOSINE(38)-C(5))-METHYLTRANSFERASE"/>
    <property type="match status" value="1"/>
</dbReference>
<dbReference type="Gene3D" id="3.40.50.150">
    <property type="entry name" value="Vaccinia Virus protein VP39"/>
    <property type="match status" value="1"/>
</dbReference>
<reference evidence="8" key="1">
    <citation type="submission" date="2020-10" db="EMBL/GenBank/DDBJ databases">
        <authorList>
            <person name="Gilroy R."/>
        </authorList>
    </citation>
    <scope>NUCLEOTIDE SEQUENCE</scope>
    <source>
        <strain evidence="8">10192</strain>
    </source>
</reference>
<dbReference type="SUPFAM" id="SSF53335">
    <property type="entry name" value="S-adenosyl-L-methionine-dependent methyltransferases"/>
    <property type="match status" value="1"/>
</dbReference>
<protein>
    <recommendedName>
        <fullName evidence="7">Cytosine-specific methyltransferase</fullName>
        <ecNumber evidence="7">2.1.1.37</ecNumber>
    </recommendedName>
</protein>
<dbReference type="AlphaFoldDB" id="A0A9D9DUD0"/>
<evidence type="ECO:0000256" key="2">
    <source>
        <dbReference type="ARBA" id="ARBA00022679"/>
    </source>
</evidence>
<gene>
    <name evidence="8" type="primary">dcm</name>
    <name evidence="8" type="ORF">IAC76_08665</name>
</gene>
<evidence type="ECO:0000313" key="9">
    <source>
        <dbReference type="Proteomes" id="UP000823632"/>
    </source>
</evidence>
<accession>A0A9D9DUD0</accession>
<dbReference type="PRINTS" id="PR00105">
    <property type="entry name" value="C5METTRFRASE"/>
</dbReference>
<dbReference type="Pfam" id="PF00145">
    <property type="entry name" value="DNA_methylase"/>
    <property type="match status" value="1"/>
</dbReference>
<dbReference type="GO" id="GO:0003886">
    <property type="term" value="F:DNA (cytosine-5-)-methyltransferase activity"/>
    <property type="evidence" value="ECO:0007669"/>
    <property type="project" value="UniProtKB-EC"/>
</dbReference>
<dbReference type="InterPro" id="IPR001525">
    <property type="entry name" value="C5_MeTfrase"/>
</dbReference>
<evidence type="ECO:0000256" key="4">
    <source>
        <dbReference type="ARBA" id="ARBA00022747"/>
    </source>
</evidence>
<dbReference type="Gene3D" id="3.90.120.10">
    <property type="entry name" value="DNA Methylase, subunit A, domain 2"/>
    <property type="match status" value="1"/>
</dbReference>
<dbReference type="EC" id="2.1.1.37" evidence="7"/>
<dbReference type="CDD" id="cd00315">
    <property type="entry name" value="Cyt_C5_DNA_methylase"/>
    <property type="match status" value="1"/>
</dbReference>
<dbReference type="GO" id="GO:0032259">
    <property type="term" value="P:methylation"/>
    <property type="evidence" value="ECO:0007669"/>
    <property type="project" value="UniProtKB-KW"/>
</dbReference>
<reference evidence="8" key="2">
    <citation type="journal article" date="2021" name="PeerJ">
        <title>Extensive microbial diversity within the chicken gut microbiome revealed by metagenomics and culture.</title>
        <authorList>
            <person name="Gilroy R."/>
            <person name="Ravi A."/>
            <person name="Getino M."/>
            <person name="Pursley I."/>
            <person name="Horton D.L."/>
            <person name="Alikhan N.F."/>
            <person name="Baker D."/>
            <person name="Gharbi K."/>
            <person name="Hall N."/>
            <person name="Watson M."/>
            <person name="Adriaenssens E.M."/>
            <person name="Foster-Nyarko E."/>
            <person name="Jarju S."/>
            <person name="Secka A."/>
            <person name="Antonio M."/>
            <person name="Oren A."/>
            <person name="Chaudhuri R.R."/>
            <person name="La Ragione R."/>
            <person name="Hildebrand F."/>
            <person name="Pallen M.J."/>
        </authorList>
    </citation>
    <scope>NUCLEOTIDE SEQUENCE</scope>
    <source>
        <strain evidence="8">10192</strain>
    </source>
</reference>
<comment type="catalytic activity">
    <reaction evidence="7">
        <text>a 2'-deoxycytidine in DNA + S-adenosyl-L-methionine = a 5-methyl-2'-deoxycytidine in DNA + S-adenosyl-L-homocysteine + H(+)</text>
        <dbReference type="Rhea" id="RHEA:13681"/>
        <dbReference type="Rhea" id="RHEA-COMP:11369"/>
        <dbReference type="Rhea" id="RHEA-COMP:11370"/>
        <dbReference type="ChEBI" id="CHEBI:15378"/>
        <dbReference type="ChEBI" id="CHEBI:57856"/>
        <dbReference type="ChEBI" id="CHEBI:59789"/>
        <dbReference type="ChEBI" id="CHEBI:85452"/>
        <dbReference type="ChEBI" id="CHEBI:85454"/>
        <dbReference type="EC" id="2.1.1.37"/>
    </reaction>
</comment>
<dbReference type="InterPro" id="IPR018117">
    <property type="entry name" value="C5_DNA_meth_AS"/>
</dbReference>
<dbReference type="PROSITE" id="PS51679">
    <property type="entry name" value="SAM_MT_C5"/>
    <property type="match status" value="1"/>
</dbReference>
<evidence type="ECO:0000256" key="7">
    <source>
        <dbReference type="RuleBase" id="RU000417"/>
    </source>
</evidence>
<evidence type="ECO:0000256" key="3">
    <source>
        <dbReference type="ARBA" id="ARBA00022691"/>
    </source>
</evidence>
<evidence type="ECO:0000313" key="8">
    <source>
        <dbReference type="EMBL" id="MBO8431444.1"/>
    </source>
</evidence>
<comment type="similarity">
    <text evidence="5 6">Belongs to the class I-like SAM-binding methyltransferase superfamily. C5-methyltransferase family.</text>
</comment>